<dbReference type="EMBL" id="AKWO02000089">
    <property type="protein sequence ID" value="EMF98397.1"/>
    <property type="molecule type" value="Genomic_DNA"/>
</dbReference>
<evidence type="ECO:0000313" key="1">
    <source>
        <dbReference type="EMBL" id="EMF98397.1"/>
    </source>
</evidence>
<organism evidence="1 2">
    <name type="scientific">Leptospira borgpetersenii str. 200701203</name>
    <dbReference type="NCBI Taxonomy" id="1193007"/>
    <lineage>
        <taxon>Bacteria</taxon>
        <taxon>Pseudomonadati</taxon>
        <taxon>Spirochaetota</taxon>
        <taxon>Spirochaetia</taxon>
        <taxon>Leptospirales</taxon>
        <taxon>Leptospiraceae</taxon>
        <taxon>Leptospira</taxon>
    </lineage>
</organism>
<name>M3F8Y9_LEPBO</name>
<dbReference type="AlphaFoldDB" id="M3F8Y9"/>
<sequence>MIKKVHSKSVRKKLTENVGPKTDSLFQEIKKNTIRRSLFYGLDRS</sequence>
<proteinExistence type="predicted"/>
<comment type="caution">
    <text evidence="1">The sequence shown here is derived from an EMBL/GenBank/DDBJ whole genome shotgun (WGS) entry which is preliminary data.</text>
</comment>
<reference evidence="1 2" key="1">
    <citation type="submission" date="2013-01" db="EMBL/GenBank/DDBJ databases">
        <authorList>
            <person name="Harkins D.M."/>
            <person name="Durkin A.S."/>
            <person name="Brinkac L.M."/>
            <person name="Haft D.H."/>
            <person name="Selengut J.D."/>
            <person name="Sanka R."/>
            <person name="DePew J."/>
            <person name="Purushe J."/>
            <person name="Picardeau M."/>
            <person name="Werts C."/>
            <person name="Goarant C."/>
            <person name="Vinetz J.M."/>
            <person name="Sutton G.G."/>
            <person name="Nierman W.C."/>
            <person name="Fouts D.E."/>
        </authorList>
    </citation>
    <scope>NUCLEOTIDE SEQUENCE [LARGE SCALE GENOMIC DNA]</scope>
    <source>
        <strain evidence="1 2">200701203</strain>
    </source>
</reference>
<dbReference type="Proteomes" id="UP000011783">
    <property type="component" value="Unassembled WGS sequence"/>
</dbReference>
<evidence type="ECO:0000313" key="2">
    <source>
        <dbReference type="Proteomes" id="UP000011783"/>
    </source>
</evidence>
<dbReference type="BioCyc" id="LBOR1193007:G11KN-3286-MONOMER"/>
<protein>
    <submittedName>
        <fullName evidence="1">Uncharacterized protein</fullName>
    </submittedName>
</protein>
<gene>
    <name evidence="1" type="ORF">LEP1GSC123_1478</name>
</gene>
<accession>M3F8Y9</accession>